<dbReference type="EMBL" id="AFHQ01000002">
    <property type="protein sequence ID" value="EGK62704.1"/>
    <property type="molecule type" value="Genomic_DNA"/>
</dbReference>
<proteinExistence type="predicted"/>
<accession>F5RIG0</accession>
<gene>
    <name evidence="1" type="ORF">HMPREF9081_0045</name>
</gene>
<dbReference type="eggNOG" id="COG3468">
    <property type="taxonomic scope" value="Bacteria"/>
</dbReference>
<reference evidence="1 2" key="1">
    <citation type="submission" date="2011-04" db="EMBL/GenBank/DDBJ databases">
        <authorList>
            <person name="Muzny D."/>
            <person name="Qin X."/>
            <person name="Deng J."/>
            <person name="Jiang H."/>
            <person name="Liu Y."/>
            <person name="Qu J."/>
            <person name="Song X.-Z."/>
            <person name="Zhang L."/>
            <person name="Thornton R."/>
            <person name="Coyle M."/>
            <person name="Francisco L."/>
            <person name="Jackson L."/>
            <person name="Javaid M."/>
            <person name="Korchina V."/>
            <person name="Kovar C."/>
            <person name="Mata R."/>
            <person name="Mathew T."/>
            <person name="Ngo R."/>
            <person name="Nguyen L."/>
            <person name="Nguyen N."/>
            <person name="Okwuonu G."/>
            <person name="Ongeri F."/>
            <person name="Pham C."/>
            <person name="Simmons D."/>
            <person name="Wilczek-Boney K."/>
            <person name="Hale W."/>
            <person name="Jakkamsetti A."/>
            <person name="Pham P."/>
            <person name="Ruth R."/>
            <person name="San Lucas F."/>
            <person name="Warren J."/>
            <person name="Zhang J."/>
            <person name="Zhao Z."/>
            <person name="Zhou C."/>
            <person name="Zhu D."/>
            <person name="Lee S."/>
            <person name="Bess C."/>
            <person name="Blankenburg K."/>
            <person name="Forbes L."/>
            <person name="Fu Q."/>
            <person name="Gubbala S."/>
            <person name="Hirani K."/>
            <person name="Jayaseelan J.C."/>
            <person name="Lara F."/>
            <person name="Munidasa M."/>
            <person name="Palculict T."/>
            <person name="Patil S."/>
            <person name="Pu L.-L."/>
            <person name="Saada N."/>
            <person name="Tang L."/>
            <person name="Weissenberger G."/>
            <person name="Zhu Y."/>
            <person name="Hemphill L."/>
            <person name="Shang Y."/>
            <person name="Youmans B."/>
            <person name="Ayvaz T."/>
            <person name="Ross M."/>
            <person name="Santibanez J."/>
            <person name="Aqrawi P."/>
            <person name="Gross S."/>
            <person name="Joshi V."/>
            <person name="Fowler G."/>
            <person name="Nazareth L."/>
            <person name="Reid J."/>
            <person name="Worley K."/>
            <person name="Petrosino J."/>
            <person name="Highlander S."/>
            <person name="Gibbs R."/>
        </authorList>
    </citation>
    <scope>NUCLEOTIDE SEQUENCE [LARGE SCALE GENOMIC DNA]</scope>
    <source>
        <strain evidence="1 2">DSM 2778</strain>
    </source>
</reference>
<name>F5RIG0_9FIRM</name>
<evidence type="ECO:0000313" key="2">
    <source>
        <dbReference type="Proteomes" id="UP000004067"/>
    </source>
</evidence>
<evidence type="ECO:0000313" key="1">
    <source>
        <dbReference type="EMBL" id="EGK62704.1"/>
    </source>
</evidence>
<keyword evidence="2" id="KW-1185">Reference proteome</keyword>
<feature type="non-terminal residue" evidence="1">
    <location>
        <position position="1550"/>
    </location>
</feature>
<dbReference type="STRING" id="888060.HMPREF9081_0045"/>
<dbReference type="Proteomes" id="UP000004067">
    <property type="component" value="Unassembled WGS sequence"/>
</dbReference>
<dbReference type="HOGENOM" id="CLU_246430_0_0_9"/>
<protein>
    <submittedName>
        <fullName evidence="1">Outer membrane autotransporter barrel</fullName>
    </submittedName>
</protein>
<sequence>MVGGLSMGRIIIYGGASGHDATNNTVILAGNNSSGGYSGMTRNAHLIGGEGTGDIVTGNTLRVQGKVNETYAIRSFEKMQFDLDANLNSGDWMLYVRSTSTFGQQTFDWGNIRVTGVRAWATALAANNVYTPTLTLYSGTALTLNNYAPALVGTRGDYEFGKRANTAGTGTVGASVLFVDGNRFQNAGHGVNVTTVMGGTNGTYSGISFFGNTTNHNELNLTGDSHLQAFSGFTAGENGGSEHNTLNLLAGGAVTYGAAGFTRGIHLLVNPEDEDHPELVDTSKNADAKNNTINIKGGTLNANGALYSGFVAVNPWLTAPNNVSAGDATGNIVNIENGTFGAGTTIYGGYMQGTGKATGNIINIGKSDGTLNTPTLSNVAIYGGFGGSASDVVTGNTLNVNTNASVRNIANFGKVSFNFTSTFNQANPMLNVVGGAATDLNWDAIAYTGTAPVGRSILMQNMSNINLGATYMGAKLASLTDTHERVIDTNTGTGTAQQIYLDGYQFKSANVTPTTGSATEDVWAGRSVIGNTTTENTLTLNGSTTHQDAYGGWTAGTGTTAAAKDSSTDNTVNLVNSTVRNIYGGFTAAAGGNVTGNKVNISGGSVSGTVHGGYLSHASATGDATGNIVTITGGTMGDVYGGWTAGTGATTGNTVNLGSETDAVASGTTIGKLYGGSKTTATDNTLNVYDSVTAGNIANFDKVNFKATSSHIAAGDTLLTLNDGNATTLDWNKLHVDDLDSLTADPTSDRILTLMENSSNIDFGTSYSSTGTRGRIHTDDYEADMTTDGNSATTTKVYLKGYRFQNNDTSYAGTTATDAWGGRSIIGNKVQKNKLTLTGGSATLNARGGMVENTTVPGTTGDAEQNKLILNTGAAAANAYGVEVKTKAGSATKNEVTINAGTVNGTVYGAALTNAAATGDATGNTVTITGGSVTDVYGGYTAGTGATTGNTVNLGDGQSAITATINGVLYGGNKTTVTDNTLNVKTNATAGNIAHFDKVKFHLNSTINPANSLLTLNNSSQTTGLKWDKLEVDTSSLTGAGIKTYEPYRLKLIDNAAGIATAGYTGAKDSSTDKLEYIIDTDSHAANATQYITLEGYQFKDNSAATYTATDGTHTEAWAGRTKVGNKVENNKLTVTGGTISAAAYGGLVENNKLDGGGNPLPTGDAEKNTVVVAGGTVANAYGAEVRTKDGSATENTAEITGGTVGSVYGASLAAANAAGSVTKSKVNISGSANITGNVYGGHIAQANATGNITGSTLNLTGGSVGGATYAAYNGGSGDAKDSIVNLTGGALHDVYGGKVNGTGAATGHTLNLYGGSVTGDVYGGHTNTGATTGNTVNLGDGTTNAVTAVTGVIYGGNQNTVTDNVLNVRTNATAGNIAHFDKVKFDLNSTINPANSLLTLNNGAQTTGLNWAKLEVDTQGLTGAGIKTYEPYRLNLIDNAAGIATTGYTGAKDSVTDKFEYVIDTDTNTATANRYVTLEGYQFKDNTAASYTATDGTHTEAWAGRTKVGHKVENNTLTVTGGTISAAAYGGLVINNKPSATTGDAEKNT</sequence>
<organism evidence="1 2">
    <name type="scientific">Centipeda periodontii DSM 2778</name>
    <dbReference type="NCBI Taxonomy" id="888060"/>
    <lineage>
        <taxon>Bacteria</taxon>
        <taxon>Bacillati</taxon>
        <taxon>Bacillota</taxon>
        <taxon>Negativicutes</taxon>
        <taxon>Selenomonadales</taxon>
        <taxon>Selenomonadaceae</taxon>
        <taxon>Centipeda</taxon>
    </lineage>
</organism>
<comment type="caution">
    <text evidence="1">The sequence shown here is derived from an EMBL/GenBank/DDBJ whole genome shotgun (WGS) entry which is preliminary data.</text>
</comment>